<sequence length="360" mass="40450">MTSPPLLSSFSLLVGPKHHDTTPRPTRWHPRARSSLGQKLKAEHHAEMLQHDLDQLKSVKEQAVQEVKRTVDAAAAHKKSQEMLHMAAMEQLRKGLGRADAALQAQLAEAKASLEAEARQKEQAVAHWEKREEKKSEAHERKVESLRLELTELKRREQNASSEARRMASEIYRSSAENDDWTRVNPRHPLAGQQDHTTGVRMTHGSLKEQLAKSKSVEATLRQSLQSSASKVTLLDSQLATLTSNDHERQNMVNALVDTVNSSNIAVQKTNDSLSKLQEVYVQSQESAERTLNQIADAPGATLEHMRGEIAGLKKKKDVWEMYHKSQKSLNKMMSDSAAFEGQARAKGRPCEREKKCRIS</sequence>
<protein>
    <submittedName>
        <fullName evidence="3">Uncharacterized protein</fullName>
    </submittedName>
</protein>
<feature type="coiled-coil region" evidence="1">
    <location>
        <begin position="104"/>
        <end position="170"/>
    </location>
</feature>
<feature type="coiled-coil region" evidence="1">
    <location>
        <begin position="46"/>
        <end position="73"/>
    </location>
</feature>
<feature type="compositionally biased region" description="Basic and acidic residues" evidence="2">
    <location>
        <begin position="349"/>
        <end position="360"/>
    </location>
</feature>
<accession>A0A6G1H0F8</accession>
<dbReference type="Proteomes" id="UP000800041">
    <property type="component" value="Unassembled WGS sequence"/>
</dbReference>
<name>A0A6G1H0F8_9PEZI</name>
<feature type="region of interest" description="Disordered" evidence="2">
    <location>
        <begin position="1"/>
        <end position="37"/>
    </location>
</feature>
<evidence type="ECO:0000256" key="1">
    <source>
        <dbReference type="SAM" id="Coils"/>
    </source>
</evidence>
<feature type="region of interest" description="Disordered" evidence="2">
    <location>
        <begin position="178"/>
        <end position="200"/>
    </location>
</feature>
<evidence type="ECO:0000313" key="3">
    <source>
        <dbReference type="EMBL" id="KAF1986542.1"/>
    </source>
</evidence>
<reference evidence="3" key="1">
    <citation type="journal article" date="2020" name="Stud. Mycol.">
        <title>101 Dothideomycetes genomes: a test case for predicting lifestyles and emergence of pathogens.</title>
        <authorList>
            <person name="Haridas S."/>
            <person name="Albert R."/>
            <person name="Binder M."/>
            <person name="Bloem J."/>
            <person name="Labutti K."/>
            <person name="Salamov A."/>
            <person name="Andreopoulos B."/>
            <person name="Baker S."/>
            <person name="Barry K."/>
            <person name="Bills G."/>
            <person name="Bluhm B."/>
            <person name="Cannon C."/>
            <person name="Castanera R."/>
            <person name="Culley D."/>
            <person name="Daum C."/>
            <person name="Ezra D."/>
            <person name="Gonzalez J."/>
            <person name="Henrissat B."/>
            <person name="Kuo A."/>
            <person name="Liang C."/>
            <person name="Lipzen A."/>
            <person name="Lutzoni F."/>
            <person name="Magnuson J."/>
            <person name="Mondo S."/>
            <person name="Nolan M."/>
            <person name="Ohm R."/>
            <person name="Pangilinan J."/>
            <person name="Park H.-J."/>
            <person name="Ramirez L."/>
            <person name="Alfaro M."/>
            <person name="Sun H."/>
            <person name="Tritt A."/>
            <person name="Yoshinaga Y."/>
            <person name="Zwiers L.-H."/>
            <person name="Turgeon B."/>
            <person name="Goodwin S."/>
            <person name="Spatafora J."/>
            <person name="Crous P."/>
            <person name="Grigoriev I."/>
        </authorList>
    </citation>
    <scope>NUCLEOTIDE SEQUENCE</scope>
    <source>
        <strain evidence="3">CBS 113979</strain>
    </source>
</reference>
<gene>
    <name evidence="3" type="ORF">K402DRAFT_404270</name>
</gene>
<feature type="compositionally biased region" description="Low complexity" evidence="2">
    <location>
        <begin position="1"/>
        <end position="13"/>
    </location>
</feature>
<keyword evidence="4" id="KW-1185">Reference proteome</keyword>
<evidence type="ECO:0000313" key="4">
    <source>
        <dbReference type="Proteomes" id="UP000800041"/>
    </source>
</evidence>
<dbReference type="EMBL" id="ML977156">
    <property type="protein sequence ID" value="KAF1986542.1"/>
    <property type="molecule type" value="Genomic_DNA"/>
</dbReference>
<organism evidence="3 4">
    <name type="scientific">Aulographum hederae CBS 113979</name>
    <dbReference type="NCBI Taxonomy" id="1176131"/>
    <lineage>
        <taxon>Eukaryota</taxon>
        <taxon>Fungi</taxon>
        <taxon>Dikarya</taxon>
        <taxon>Ascomycota</taxon>
        <taxon>Pezizomycotina</taxon>
        <taxon>Dothideomycetes</taxon>
        <taxon>Pleosporomycetidae</taxon>
        <taxon>Aulographales</taxon>
        <taxon>Aulographaceae</taxon>
    </lineage>
</organism>
<proteinExistence type="predicted"/>
<keyword evidence="1" id="KW-0175">Coiled coil</keyword>
<feature type="region of interest" description="Disordered" evidence="2">
    <location>
        <begin position="334"/>
        <end position="360"/>
    </location>
</feature>
<dbReference type="AlphaFoldDB" id="A0A6G1H0F8"/>
<evidence type="ECO:0000256" key="2">
    <source>
        <dbReference type="SAM" id="MobiDB-lite"/>
    </source>
</evidence>